<gene>
    <name evidence="4" type="ORF">FNK824_LOCUS16948</name>
    <name evidence="3" type="ORF">SEV965_LOCUS22608</name>
</gene>
<dbReference type="EMBL" id="CAJNOU010001608">
    <property type="protein sequence ID" value="CAF1229276.1"/>
    <property type="molecule type" value="Genomic_DNA"/>
</dbReference>
<keyword evidence="2" id="KW-1133">Transmembrane helix</keyword>
<feature type="region of interest" description="Disordered" evidence="1">
    <location>
        <begin position="1"/>
        <end position="25"/>
    </location>
</feature>
<protein>
    <recommendedName>
        <fullName evidence="6">Transmembrane protein</fullName>
    </recommendedName>
</protein>
<proteinExistence type="predicted"/>
<dbReference type="Proteomes" id="UP000663874">
    <property type="component" value="Unassembled WGS sequence"/>
</dbReference>
<keyword evidence="2" id="KW-0812">Transmembrane</keyword>
<reference evidence="3" key="1">
    <citation type="submission" date="2021-02" db="EMBL/GenBank/DDBJ databases">
        <authorList>
            <person name="Nowell W R."/>
        </authorList>
    </citation>
    <scope>NUCLEOTIDE SEQUENCE</scope>
</reference>
<dbReference type="EMBL" id="CAJOBE010002631">
    <property type="protein sequence ID" value="CAF3834315.1"/>
    <property type="molecule type" value="Genomic_DNA"/>
</dbReference>
<feature type="compositionally biased region" description="Basic residues" evidence="1">
    <location>
        <begin position="1"/>
        <end position="18"/>
    </location>
</feature>
<dbReference type="AlphaFoldDB" id="A0A814YHT5"/>
<organism evidence="3 5">
    <name type="scientific">Rotaria sordida</name>
    <dbReference type="NCBI Taxonomy" id="392033"/>
    <lineage>
        <taxon>Eukaryota</taxon>
        <taxon>Metazoa</taxon>
        <taxon>Spiralia</taxon>
        <taxon>Gnathifera</taxon>
        <taxon>Rotifera</taxon>
        <taxon>Eurotatoria</taxon>
        <taxon>Bdelloidea</taxon>
        <taxon>Philodinida</taxon>
        <taxon>Philodinidae</taxon>
        <taxon>Rotaria</taxon>
    </lineage>
</organism>
<keyword evidence="2" id="KW-0472">Membrane</keyword>
<accession>A0A814YHT5</accession>
<evidence type="ECO:0000256" key="2">
    <source>
        <dbReference type="SAM" id="Phobius"/>
    </source>
</evidence>
<evidence type="ECO:0000313" key="4">
    <source>
        <dbReference type="EMBL" id="CAF3834315.1"/>
    </source>
</evidence>
<name>A0A814YHT5_9BILA</name>
<evidence type="ECO:0000313" key="5">
    <source>
        <dbReference type="Proteomes" id="UP000663889"/>
    </source>
</evidence>
<evidence type="ECO:0008006" key="6">
    <source>
        <dbReference type="Google" id="ProtNLM"/>
    </source>
</evidence>
<evidence type="ECO:0000256" key="1">
    <source>
        <dbReference type="SAM" id="MobiDB-lite"/>
    </source>
</evidence>
<sequence>MKQIKRKNSIANGNKKKQATGDTKSLSKNSTARFEDLSNKIIYKIFLISLFFSYIYEIFSNLNIRFQNLLTYPNFPLKIKLLSTSKSTFQRYHTQIIIPNQHRIKSLYLSNPFIIDDGSNQPEQLPIATKESSPIEYFILNSTHVLNDLNNLLSYIPHLIRLSIHSSYYFSITQIQLYSTSLMHLTHVSLNRLDTHFNQLKFMIQSLFNQVQVLHISNYYRLAYLDALR</sequence>
<feature type="transmembrane region" description="Helical" evidence="2">
    <location>
        <begin position="41"/>
        <end position="59"/>
    </location>
</feature>
<comment type="caution">
    <text evidence="3">The sequence shown here is derived from an EMBL/GenBank/DDBJ whole genome shotgun (WGS) entry which is preliminary data.</text>
</comment>
<evidence type="ECO:0000313" key="3">
    <source>
        <dbReference type="EMBL" id="CAF1229276.1"/>
    </source>
</evidence>
<dbReference type="Proteomes" id="UP000663889">
    <property type="component" value="Unassembled WGS sequence"/>
</dbReference>